<dbReference type="Pfam" id="PF00213">
    <property type="entry name" value="OSCP"/>
    <property type="match status" value="1"/>
</dbReference>
<dbReference type="NCBIfam" id="TIGR01145">
    <property type="entry name" value="ATP_synt_delta"/>
    <property type="match status" value="1"/>
</dbReference>
<evidence type="ECO:0000256" key="1">
    <source>
        <dbReference type="ARBA" id="ARBA00004370"/>
    </source>
</evidence>
<evidence type="ECO:0000313" key="9">
    <source>
        <dbReference type="EMBL" id="TRM69593.1"/>
    </source>
</evidence>
<name>A0A550CXV1_9AGAR</name>
<dbReference type="PANTHER" id="PTHR11910">
    <property type="entry name" value="ATP SYNTHASE DELTA CHAIN"/>
    <property type="match status" value="1"/>
</dbReference>
<dbReference type="STRING" id="97359.A0A550CXV1"/>
<keyword evidence="10" id="KW-1185">Reference proteome</keyword>
<dbReference type="GO" id="GO:0016020">
    <property type="term" value="C:membrane"/>
    <property type="evidence" value="ECO:0007669"/>
    <property type="project" value="UniProtKB-SubCell"/>
</dbReference>
<evidence type="ECO:0000256" key="2">
    <source>
        <dbReference type="ARBA" id="ARBA00007046"/>
    </source>
</evidence>
<sequence length="210" mass="21998">MLLSAASRSTLVARPLGARCASSAIASKYSQALFGAALTRSADALTKVHSELNTIAKSVQTTPGAAELLSNPTLSSNERAAGLSALFASVEKKSPVSDLTKNFFAVLSDNGRLGETQGVIDSFNTIFAQHNGEVTVTVTSAAPLPQTLQSRLESVLKQSEMAKKAKVLKIENKVNPAIVGGLVVDFGDRTIDLSVQSRVTKLNAALQESV</sequence>
<keyword evidence="4" id="KW-0813">Transport</keyword>
<comment type="similarity">
    <text evidence="2">Belongs to the ATPase delta chain family.</text>
</comment>
<dbReference type="InterPro" id="IPR000711">
    <property type="entry name" value="ATPase_OSCP/dsu"/>
</dbReference>
<dbReference type="PRINTS" id="PR00125">
    <property type="entry name" value="ATPASEDELTA"/>
</dbReference>
<evidence type="ECO:0000313" key="10">
    <source>
        <dbReference type="Proteomes" id="UP000320762"/>
    </source>
</evidence>
<dbReference type="HAMAP" id="MF_01416">
    <property type="entry name" value="ATP_synth_delta_bact"/>
    <property type="match status" value="1"/>
</dbReference>
<comment type="caution">
    <text evidence="9">The sequence shown here is derived from an EMBL/GenBank/DDBJ whole genome shotgun (WGS) entry which is preliminary data.</text>
</comment>
<evidence type="ECO:0000256" key="3">
    <source>
        <dbReference type="ARBA" id="ARBA00014723"/>
    </source>
</evidence>
<dbReference type="InterPro" id="IPR026015">
    <property type="entry name" value="ATP_synth_OSCP/delta_N_sf"/>
</dbReference>
<keyword evidence="6" id="KW-0406">Ion transport</keyword>
<keyword evidence="7" id="KW-0472">Membrane</keyword>
<evidence type="ECO:0000256" key="4">
    <source>
        <dbReference type="ARBA" id="ARBA00022448"/>
    </source>
</evidence>
<accession>A0A550CXV1</accession>
<dbReference type="Gene3D" id="1.10.520.20">
    <property type="entry name" value="N-terminal domain of the delta subunit of the F1F0-ATP synthase"/>
    <property type="match status" value="1"/>
</dbReference>
<evidence type="ECO:0000256" key="5">
    <source>
        <dbReference type="ARBA" id="ARBA00022781"/>
    </source>
</evidence>
<dbReference type="EMBL" id="VDMD01000001">
    <property type="protein sequence ID" value="TRM69593.1"/>
    <property type="molecule type" value="Genomic_DNA"/>
</dbReference>
<evidence type="ECO:0000256" key="8">
    <source>
        <dbReference type="ARBA" id="ARBA00023310"/>
    </source>
</evidence>
<dbReference type="OrthoDB" id="1262810at2759"/>
<dbReference type="AlphaFoldDB" id="A0A550CXV1"/>
<gene>
    <name evidence="9" type="ORF">BD626DRAFT_474647</name>
</gene>
<proteinExistence type="inferred from homology"/>
<protein>
    <recommendedName>
        <fullName evidence="3">ATP synthase subunit 5, mitochondrial</fullName>
    </recommendedName>
</protein>
<keyword evidence="5" id="KW-0375">Hydrogen ion transport</keyword>
<evidence type="ECO:0000256" key="7">
    <source>
        <dbReference type="ARBA" id="ARBA00023136"/>
    </source>
</evidence>
<keyword evidence="8" id="KW-0066">ATP synthesis</keyword>
<dbReference type="Proteomes" id="UP000320762">
    <property type="component" value="Unassembled WGS sequence"/>
</dbReference>
<dbReference type="GO" id="GO:0046933">
    <property type="term" value="F:proton-transporting ATP synthase activity, rotational mechanism"/>
    <property type="evidence" value="ECO:0007669"/>
    <property type="project" value="InterPro"/>
</dbReference>
<comment type="subcellular location">
    <subcellularLocation>
        <location evidence="1">Membrane</location>
    </subcellularLocation>
</comment>
<reference evidence="9 10" key="1">
    <citation type="journal article" date="2019" name="New Phytol.">
        <title>Comparative genomics reveals unique wood-decay strategies and fruiting body development in the Schizophyllaceae.</title>
        <authorList>
            <person name="Almasi E."/>
            <person name="Sahu N."/>
            <person name="Krizsan K."/>
            <person name="Balint B."/>
            <person name="Kovacs G.M."/>
            <person name="Kiss B."/>
            <person name="Cseklye J."/>
            <person name="Drula E."/>
            <person name="Henrissat B."/>
            <person name="Nagy I."/>
            <person name="Chovatia M."/>
            <person name="Adam C."/>
            <person name="LaButti K."/>
            <person name="Lipzen A."/>
            <person name="Riley R."/>
            <person name="Grigoriev I.V."/>
            <person name="Nagy L.G."/>
        </authorList>
    </citation>
    <scope>NUCLEOTIDE SEQUENCE [LARGE SCALE GENOMIC DNA]</scope>
    <source>
        <strain evidence="9 10">NL-1724</strain>
    </source>
</reference>
<organism evidence="9 10">
    <name type="scientific">Schizophyllum amplum</name>
    <dbReference type="NCBI Taxonomy" id="97359"/>
    <lineage>
        <taxon>Eukaryota</taxon>
        <taxon>Fungi</taxon>
        <taxon>Dikarya</taxon>
        <taxon>Basidiomycota</taxon>
        <taxon>Agaricomycotina</taxon>
        <taxon>Agaricomycetes</taxon>
        <taxon>Agaricomycetidae</taxon>
        <taxon>Agaricales</taxon>
        <taxon>Schizophyllaceae</taxon>
        <taxon>Schizophyllum</taxon>
    </lineage>
</organism>
<dbReference type="SUPFAM" id="SSF47928">
    <property type="entry name" value="N-terminal domain of the delta subunit of the F1F0-ATP synthase"/>
    <property type="match status" value="1"/>
</dbReference>
<evidence type="ECO:0000256" key="6">
    <source>
        <dbReference type="ARBA" id="ARBA00023065"/>
    </source>
</evidence>